<evidence type="ECO:0000313" key="1">
    <source>
        <dbReference type="EMBL" id="JAH02510.1"/>
    </source>
</evidence>
<reference evidence="1" key="1">
    <citation type="submission" date="2014-11" db="EMBL/GenBank/DDBJ databases">
        <authorList>
            <person name="Amaro Gonzalez C."/>
        </authorList>
    </citation>
    <scope>NUCLEOTIDE SEQUENCE</scope>
</reference>
<accession>A0A0E9PEK4</accession>
<sequence length="64" mass="7205">MVCLISAQSSSLEFFPFRNEMALQNWKAFNISLDMTLVTDNAVLAQNIPSFESAFHVNLHNSLT</sequence>
<dbReference type="AlphaFoldDB" id="A0A0E9PEK4"/>
<organism evidence="1">
    <name type="scientific">Anguilla anguilla</name>
    <name type="common">European freshwater eel</name>
    <name type="synonym">Muraena anguilla</name>
    <dbReference type="NCBI Taxonomy" id="7936"/>
    <lineage>
        <taxon>Eukaryota</taxon>
        <taxon>Metazoa</taxon>
        <taxon>Chordata</taxon>
        <taxon>Craniata</taxon>
        <taxon>Vertebrata</taxon>
        <taxon>Euteleostomi</taxon>
        <taxon>Actinopterygii</taxon>
        <taxon>Neopterygii</taxon>
        <taxon>Teleostei</taxon>
        <taxon>Anguilliformes</taxon>
        <taxon>Anguillidae</taxon>
        <taxon>Anguilla</taxon>
    </lineage>
</organism>
<proteinExistence type="predicted"/>
<protein>
    <submittedName>
        <fullName evidence="1">Uncharacterized protein</fullName>
    </submittedName>
</protein>
<dbReference type="EMBL" id="GBXM01106067">
    <property type="protein sequence ID" value="JAH02510.1"/>
    <property type="molecule type" value="Transcribed_RNA"/>
</dbReference>
<reference evidence="1" key="2">
    <citation type="journal article" date="2015" name="Fish Shellfish Immunol.">
        <title>Early steps in the European eel (Anguilla anguilla)-Vibrio vulnificus interaction in the gills: Role of the RtxA13 toxin.</title>
        <authorList>
            <person name="Callol A."/>
            <person name="Pajuelo D."/>
            <person name="Ebbesson L."/>
            <person name="Teles M."/>
            <person name="MacKenzie S."/>
            <person name="Amaro C."/>
        </authorList>
    </citation>
    <scope>NUCLEOTIDE SEQUENCE</scope>
</reference>
<name>A0A0E9PEK4_ANGAN</name>